<evidence type="ECO:0000259" key="7">
    <source>
        <dbReference type="Pfam" id="PF17917"/>
    </source>
</evidence>
<dbReference type="GO" id="GO:0004519">
    <property type="term" value="F:endonuclease activity"/>
    <property type="evidence" value="ECO:0007669"/>
    <property type="project" value="UniProtKB-KW"/>
</dbReference>
<dbReference type="AlphaFoldDB" id="A0A0J7KHZ3"/>
<keyword evidence="9" id="KW-1185">Reference proteome</keyword>
<keyword evidence="6" id="KW-0695">RNA-directed DNA polymerase</keyword>
<keyword evidence="4" id="KW-0255">Endonuclease</keyword>
<reference evidence="8 9" key="1">
    <citation type="submission" date="2015-04" db="EMBL/GenBank/DDBJ databases">
        <title>Lasius niger genome sequencing.</title>
        <authorList>
            <person name="Konorov E.A."/>
            <person name="Nikitin M.A."/>
            <person name="Kirill M.V."/>
            <person name="Chang P."/>
        </authorList>
    </citation>
    <scope>NUCLEOTIDE SEQUENCE [LARGE SCALE GENOMIC DNA]</scope>
    <source>
        <tissue evidence="8">Whole</tissue>
    </source>
</reference>
<evidence type="ECO:0000256" key="3">
    <source>
        <dbReference type="ARBA" id="ARBA00022722"/>
    </source>
</evidence>
<comment type="caution">
    <text evidence="8">The sequence shown here is derived from an EMBL/GenBank/DDBJ whole genome shotgun (WGS) entry which is preliminary data.</text>
</comment>
<gene>
    <name evidence="8" type="ORF">RF55_10419</name>
</gene>
<dbReference type="InterPro" id="IPR043502">
    <property type="entry name" value="DNA/RNA_pol_sf"/>
</dbReference>
<dbReference type="GO" id="GO:0003964">
    <property type="term" value="F:RNA-directed DNA polymerase activity"/>
    <property type="evidence" value="ECO:0007669"/>
    <property type="project" value="UniProtKB-KW"/>
</dbReference>
<sequence length="113" mass="13193">MYSQIEEESLAIVFGCTKYNQYLCGQSFTVETDYKPLISIFKKPMNKCPPRLHRMRISLQNFNFKLKYTPGKEIVVADHLSRLYLKESSTTEEEKIEAFVAMVEKNLSITDTR</sequence>
<dbReference type="InterPro" id="IPR050951">
    <property type="entry name" value="Retrovirus_Pol_polyprotein"/>
</dbReference>
<evidence type="ECO:0000256" key="5">
    <source>
        <dbReference type="ARBA" id="ARBA00022801"/>
    </source>
</evidence>
<proteinExistence type="predicted"/>
<feature type="domain" description="Reverse transcriptase RNase H-like" evidence="7">
    <location>
        <begin position="2"/>
        <end position="62"/>
    </location>
</feature>
<accession>A0A0J7KHZ3</accession>
<evidence type="ECO:0000256" key="6">
    <source>
        <dbReference type="ARBA" id="ARBA00022918"/>
    </source>
</evidence>
<dbReference type="Proteomes" id="UP000036403">
    <property type="component" value="Unassembled WGS sequence"/>
</dbReference>
<name>A0A0J7KHZ3_LASNI</name>
<dbReference type="GO" id="GO:0016787">
    <property type="term" value="F:hydrolase activity"/>
    <property type="evidence" value="ECO:0007669"/>
    <property type="project" value="UniProtKB-KW"/>
</dbReference>
<dbReference type="OrthoDB" id="2286242at2759"/>
<dbReference type="PaxDb" id="67767-A0A0J7KHZ3"/>
<dbReference type="PANTHER" id="PTHR37984">
    <property type="entry name" value="PROTEIN CBG26694"/>
    <property type="match status" value="1"/>
</dbReference>
<evidence type="ECO:0000256" key="2">
    <source>
        <dbReference type="ARBA" id="ARBA00022695"/>
    </source>
</evidence>
<evidence type="ECO:0000256" key="4">
    <source>
        <dbReference type="ARBA" id="ARBA00022759"/>
    </source>
</evidence>
<evidence type="ECO:0000256" key="1">
    <source>
        <dbReference type="ARBA" id="ARBA00022679"/>
    </source>
</evidence>
<keyword evidence="1" id="KW-0808">Transferase</keyword>
<organism evidence="8 9">
    <name type="scientific">Lasius niger</name>
    <name type="common">Black garden ant</name>
    <dbReference type="NCBI Taxonomy" id="67767"/>
    <lineage>
        <taxon>Eukaryota</taxon>
        <taxon>Metazoa</taxon>
        <taxon>Ecdysozoa</taxon>
        <taxon>Arthropoda</taxon>
        <taxon>Hexapoda</taxon>
        <taxon>Insecta</taxon>
        <taxon>Pterygota</taxon>
        <taxon>Neoptera</taxon>
        <taxon>Endopterygota</taxon>
        <taxon>Hymenoptera</taxon>
        <taxon>Apocrita</taxon>
        <taxon>Aculeata</taxon>
        <taxon>Formicoidea</taxon>
        <taxon>Formicidae</taxon>
        <taxon>Formicinae</taxon>
        <taxon>Lasius</taxon>
        <taxon>Lasius</taxon>
    </lineage>
</organism>
<dbReference type="InterPro" id="IPR041373">
    <property type="entry name" value="RT_RNaseH"/>
</dbReference>
<protein>
    <recommendedName>
        <fullName evidence="7">Reverse transcriptase RNase H-like domain-containing protein</fullName>
    </recommendedName>
</protein>
<dbReference type="EMBL" id="LBMM01007279">
    <property type="protein sequence ID" value="KMQ89882.1"/>
    <property type="molecule type" value="Genomic_DNA"/>
</dbReference>
<dbReference type="CDD" id="cd09274">
    <property type="entry name" value="RNase_HI_RT_Ty3"/>
    <property type="match status" value="1"/>
</dbReference>
<keyword evidence="3" id="KW-0540">Nuclease</keyword>
<evidence type="ECO:0000313" key="8">
    <source>
        <dbReference type="EMBL" id="KMQ89882.1"/>
    </source>
</evidence>
<dbReference type="Pfam" id="PF17917">
    <property type="entry name" value="RT_RNaseH"/>
    <property type="match status" value="1"/>
</dbReference>
<dbReference type="PANTHER" id="PTHR37984:SF5">
    <property type="entry name" value="PROTEIN NYNRIN-LIKE"/>
    <property type="match status" value="1"/>
</dbReference>
<evidence type="ECO:0000313" key="9">
    <source>
        <dbReference type="Proteomes" id="UP000036403"/>
    </source>
</evidence>
<keyword evidence="2" id="KW-0548">Nucleotidyltransferase</keyword>
<dbReference type="STRING" id="67767.A0A0J7KHZ3"/>
<dbReference type="SUPFAM" id="SSF56672">
    <property type="entry name" value="DNA/RNA polymerases"/>
    <property type="match status" value="1"/>
</dbReference>
<keyword evidence="5" id="KW-0378">Hydrolase</keyword>